<keyword evidence="6" id="KW-1185">Reference proteome</keyword>
<keyword evidence="2" id="KW-0238">DNA-binding</keyword>
<accession>A0ABY5XQC5</accession>
<sequence>MPIDPLIGSGSVRSRREHISTREALRWHDSSFVFETADWRSEETELEWAADYHLFILTNYGSTRVTQVRGAGQLAFEGRDKPGALSFVPAGVDRRCSYKSADLNYSALWLKPDLLKEWYLPLPPDRLTINGHDPVIAAIMVALRDETLSGEIPDLAYVEQAARMMMHRLSHLDRQSRPDAGRLSRRVLSAVDDYIRSHIGRNISLSDLSLVTGIPVDTFARRFKATTGYTPYAWILEMRVRCLTDRLREKDVDLGSLSAELGFSSQSHMTNTFRRMRGITPSRYRRQFLSDS</sequence>
<organism evidence="5 6">
    <name type="scientific">Rhizobium sullae</name>
    <name type="common">Rhizobium hedysari</name>
    <dbReference type="NCBI Taxonomy" id="50338"/>
    <lineage>
        <taxon>Bacteria</taxon>
        <taxon>Pseudomonadati</taxon>
        <taxon>Pseudomonadota</taxon>
        <taxon>Alphaproteobacteria</taxon>
        <taxon>Hyphomicrobiales</taxon>
        <taxon>Rhizobiaceae</taxon>
        <taxon>Rhizobium/Agrobacterium group</taxon>
        <taxon>Rhizobium</taxon>
    </lineage>
</organism>
<dbReference type="RefSeq" id="WP_037142082.1">
    <property type="nucleotide sequence ID" value="NZ_CP104144.1"/>
</dbReference>
<dbReference type="InterPro" id="IPR018060">
    <property type="entry name" value="HTH_AraC"/>
</dbReference>
<dbReference type="PROSITE" id="PS01124">
    <property type="entry name" value="HTH_ARAC_FAMILY_2"/>
    <property type="match status" value="1"/>
</dbReference>
<dbReference type="SUPFAM" id="SSF46689">
    <property type="entry name" value="Homeodomain-like"/>
    <property type="match status" value="2"/>
</dbReference>
<dbReference type="PANTHER" id="PTHR46796:SF6">
    <property type="entry name" value="ARAC SUBFAMILY"/>
    <property type="match status" value="1"/>
</dbReference>
<keyword evidence="3" id="KW-0804">Transcription</keyword>
<feature type="domain" description="HTH araC/xylS-type" evidence="4">
    <location>
        <begin position="189"/>
        <end position="287"/>
    </location>
</feature>
<proteinExistence type="predicted"/>
<dbReference type="PANTHER" id="PTHR46796">
    <property type="entry name" value="HTH-TYPE TRANSCRIPTIONAL ACTIVATOR RHAS-RELATED"/>
    <property type="match status" value="1"/>
</dbReference>
<dbReference type="InterPro" id="IPR009057">
    <property type="entry name" value="Homeodomain-like_sf"/>
</dbReference>
<name>A0ABY5XQC5_RHISU</name>
<dbReference type="InterPro" id="IPR050204">
    <property type="entry name" value="AraC_XylS_family_regulators"/>
</dbReference>
<evidence type="ECO:0000256" key="1">
    <source>
        <dbReference type="ARBA" id="ARBA00023015"/>
    </source>
</evidence>
<dbReference type="EMBL" id="CP104144">
    <property type="protein sequence ID" value="UWU16819.1"/>
    <property type="molecule type" value="Genomic_DNA"/>
</dbReference>
<keyword evidence="5" id="KW-0614">Plasmid</keyword>
<evidence type="ECO:0000259" key="4">
    <source>
        <dbReference type="PROSITE" id="PS01124"/>
    </source>
</evidence>
<gene>
    <name evidence="5" type="ORF">N2599_28715</name>
</gene>
<evidence type="ECO:0000313" key="6">
    <source>
        <dbReference type="Proteomes" id="UP001060123"/>
    </source>
</evidence>
<geneLocation type="plasmid" evidence="5 6">
    <name>pWSM1592_1</name>
</geneLocation>
<keyword evidence="1" id="KW-0805">Transcription regulation</keyword>
<protein>
    <submittedName>
        <fullName evidence="5">AraC family transcriptional regulator</fullName>
    </submittedName>
</protein>
<dbReference type="Proteomes" id="UP001060123">
    <property type="component" value="Plasmid pWSM1592_1"/>
</dbReference>
<dbReference type="Pfam" id="PF12833">
    <property type="entry name" value="HTH_18"/>
    <property type="match status" value="1"/>
</dbReference>
<evidence type="ECO:0000256" key="3">
    <source>
        <dbReference type="ARBA" id="ARBA00023163"/>
    </source>
</evidence>
<dbReference type="Gene3D" id="1.10.10.60">
    <property type="entry name" value="Homeodomain-like"/>
    <property type="match status" value="1"/>
</dbReference>
<reference evidence="5" key="1">
    <citation type="submission" date="2022-09" db="EMBL/GenBank/DDBJ databases">
        <title>Australian commercial rhizobial inoculants.</title>
        <authorList>
            <person name="Kohlmeier M.G."/>
            <person name="O'Hara G.W."/>
            <person name="Colombi E."/>
            <person name="Ramsay J.P."/>
            <person name="Terpolilli J."/>
        </authorList>
    </citation>
    <scope>NUCLEOTIDE SEQUENCE</scope>
    <source>
        <strain evidence="5">WSM1592</strain>
        <plasmid evidence="5">pWSM1592_1</plasmid>
    </source>
</reference>
<evidence type="ECO:0000256" key="2">
    <source>
        <dbReference type="ARBA" id="ARBA00023125"/>
    </source>
</evidence>
<evidence type="ECO:0000313" key="5">
    <source>
        <dbReference type="EMBL" id="UWU16819.1"/>
    </source>
</evidence>
<dbReference type="SMART" id="SM00342">
    <property type="entry name" value="HTH_ARAC"/>
    <property type="match status" value="1"/>
</dbReference>